<feature type="domain" description="Aromatic amino acid beta-eliminating lyase/threonine aldolase" evidence="4">
    <location>
        <begin position="14"/>
        <end position="286"/>
    </location>
</feature>
<dbReference type="PANTHER" id="PTHR48097">
    <property type="entry name" value="L-THREONINE ALDOLASE-RELATED"/>
    <property type="match status" value="1"/>
</dbReference>
<dbReference type="OrthoDB" id="9774495at2"/>
<dbReference type="AlphaFoldDB" id="A0A1H8ATT4"/>
<keyword evidence="6" id="KW-1185">Reference proteome</keyword>
<dbReference type="EMBL" id="FOCG01000001">
    <property type="protein sequence ID" value="SEM73218.1"/>
    <property type="molecule type" value="Genomic_DNA"/>
</dbReference>
<evidence type="ECO:0000256" key="1">
    <source>
        <dbReference type="ARBA" id="ARBA00001933"/>
    </source>
</evidence>
<dbReference type="SUPFAM" id="SSF53383">
    <property type="entry name" value="PLP-dependent transferases"/>
    <property type="match status" value="1"/>
</dbReference>
<keyword evidence="3" id="KW-0663">Pyridoxal phosphate</keyword>
<dbReference type="GO" id="GO:0006520">
    <property type="term" value="P:amino acid metabolic process"/>
    <property type="evidence" value="ECO:0007669"/>
    <property type="project" value="InterPro"/>
</dbReference>
<dbReference type="InterPro" id="IPR001597">
    <property type="entry name" value="ArAA_b-elim_lyase/Thr_aldolase"/>
</dbReference>
<organism evidence="5 6">
    <name type="scientific">Hydrogenoanaerobacterium saccharovorans</name>
    <dbReference type="NCBI Taxonomy" id="474960"/>
    <lineage>
        <taxon>Bacteria</taxon>
        <taxon>Bacillati</taxon>
        <taxon>Bacillota</taxon>
        <taxon>Clostridia</taxon>
        <taxon>Eubacteriales</taxon>
        <taxon>Oscillospiraceae</taxon>
        <taxon>Hydrogenoanaerobacterium</taxon>
    </lineage>
</organism>
<evidence type="ECO:0000313" key="6">
    <source>
        <dbReference type="Proteomes" id="UP000199158"/>
    </source>
</evidence>
<dbReference type="InterPro" id="IPR015422">
    <property type="entry name" value="PyrdxlP-dep_Trfase_small"/>
</dbReference>
<dbReference type="Gene3D" id="3.90.1150.10">
    <property type="entry name" value="Aspartate Aminotransferase, domain 1"/>
    <property type="match status" value="1"/>
</dbReference>
<evidence type="ECO:0000256" key="3">
    <source>
        <dbReference type="ARBA" id="ARBA00022898"/>
    </source>
</evidence>
<dbReference type="STRING" id="474960.SAMN05216180_1498"/>
<protein>
    <submittedName>
        <fullName evidence="5">L-threonine aldolase</fullName>
    </submittedName>
</protein>
<proteinExistence type="inferred from homology"/>
<reference evidence="5 6" key="1">
    <citation type="submission" date="2016-10" db="EMBL/GenBank/DDBJ databases">
        <authorList>
            <person name="de Groot N.N."/>
        </authorList>
    </citation>
    <scope>NUCLEOTIDE SEQUENCE [LARGE SCALE GENOMIC DNA]</scope>
    <source>
        <strain evidence="5 6">CGMCC 1.5070</strain>
    </source>
</reference>
<sequence>MYSFKNDYSEGAHPNIMQALLKSNLEQTVGYGMDSCCEDARRSICEKIGRQDADVHFLVGGTQTNLTVISAALRPYQAVISAETGHICVHETGAIEAAGHKVIAVAAENGKLTPQLIHNTIDVHTDEHMVQPKMVYLSLPTEVGTIYSKQELEDISVCCKENGLLLYVDGARLASALTAQGCDVTLADLARLCDAFYIGGTKCGALFGEAVVLLNNAMKQDFRYMIKQRGGMLAKGRLLGIQFGELFRDDLYYRIGQHANRMAALIKQACQSEGFTFVTDSVTNQQFPILPDTVLEEMEKNYLFEVWEKRNDGYTAVRFVTSWATCEENVLQFCADLHNACMSRKA</sequence>
<dbReference type="InterPro" id="IPR015421">
    <property type="entry name" value="PyrdxlP-dep_Trfase_major"/>
</dbReference>
<dbReference type="PANTHER" id="PTHR48097:SF5">
    <property type="entry name" value="LOW SPECIFICITY L-THREONINE ALDOLASE"/>
    <property type="match status" value="1"/>
</dbReference>
<comment type="cofactor">
    <cofactor evidence="1">
        <name>pyridoxal 5'-phosphate</name>
        <dbReference type="ChEBI" id="CHEBI:597326"/>
    </cofactor>
</comment>
<dbReference type="GO" id="GO:0016829">
    <property type="term" value="F:lyase activity"/>
    <property type="evidence" value="ECO:0007669"/>
    <property type="project" value="InterPro"/>
</dbReference>
<comment type="similarity">
    <text evidence="2">Belongs to the threonine aldolase family.</text>
</comment>
<dbReference type="Pfam" id="PF01212">
    <property type="entry name" value="Beta_elim_lyase"/>
    <property type="match status" value="1"/>
</dbReference>
<name>A0A1H8ATT4_9FIRM</name>
<dbReference type="Gene3D" id="3.40.640.10">
    <property type="entry name" value="Type I PLP-dependent aspartate aminotransferase-like (Major domain)"/>
    <property type="match status" value="1"/>
</dbReference>
<accession>A0A1H8ATT4</accession>
<evidence type="ECO:0000259" key="4">
    <source>
        <dbReference type="Pfam" id="PF01212"/>
    </source>
</evidence>
<dbReference type="SMR" id="A0A1H8ATT4"/>
<dbReference type="RefSeq" id="WP_092753179.1">
    <property type="nucleotide sequence ID" value="NZ_FOCG01000001.1"/>
</dbReference>
<evidence type="ECO:0000256" key="2">
    <source>
        <dbReference type="ARBA" id="ARBA00006966"/>
    </source>
</evidence>
<evidence type="ECO:0000313" key="5">
    <source>
        <dbReference type="EMBL" id="SEM73218.1"/>
    </source>
</evidence>
<dbReference type="InterPro" id="IPR015424">
    <property type="entry name" value="PyrdxlP-dep_Trfase"/>
</dbReference>
<dbReference type="Proteomes" id="UP000199158">
    <property type="component" value="Unassembled WGS sequence"/>
</dbReference>
<gene>
    <name evidence="5" type="ORF">SAMN05216180_1498</name>
</gene>